<dbReference type="InterPro" id="IPR029044">
    <property type="entry name" value="Nucleotide-diphossugar_trans"/>
</dbReference>
<evidence type="ECO:0000256" key="3">
    <source>
        <dbReference type="ARBA" id="ARBA00022679"/>
    </source>
</evidence>
<dbReference type="OMA" id="LECIIYL"/>
<dbReference type="GO" id="GO:0000139">
    <property type="term" value="C:Golgi membrane"/>
    <property type="evidence" value="ECO:0007669"/>
    <property type="project" value="UniProtKB-SubCell"/>
</dbReference>
<evidence type="ECO:0000256" key="7">
    <source>
        <dbReference type="ARBA" id="ARBA00023136"/>
    </source>
</evidence>
<evidence type="ECO:0000256" key="1">
    <source>
        <dbReference type="ARBA" id="ARBA00004394"/>
    </source>
</evidence>
<dbReference type="SUPFAM" id="SSF53448">
    <property type="entry name" value="Nucleotide-diphospho-sugar transferases"/>
    <property type="match status" value="1"/>
</dbReference>
<reference evidence="8" key="1">
    <citation type="submission" date="2021-03" db="EMBL/GenBank/DDBJ databases">
        <authorList>
            <consortium name="Genoscope - CEA"/>
            <person name="William W."/>
        </authorList>
    </citation>
    <scope>NUCLEOTIDE SEQUENCE</scope>
    <source>
        <strain evidence="8">Doubled-haploid Pahang</strain>
    </source>
</reference>
<keyword evidence="4" id="KW-0812">Transmembrane</keyword>
<dbReference type="InParanoid" id="A0A804JY52"/>
<keyword evidence="7" id="KW-0472">Membrane</keyword>
<evidence type="ECO:0000313" key="8">
    <source>
        <dbReference type="EMBL" id="CAG1857325.1"/>
    </source>
</evidence>
<dbReference type="PANTHER" id="PTHR32044:SF80">
    <property type="entry name" value="XYLOGLUCAN GLYCOSYLTRANSFERASE 2-RELATED"/>
    <property type="match status" value="1"/>
</dbReference>
<evidence type="ECO:0000313" key="9">
    <source>
        <dbReference type="EnsemblPlants" id="Ma07_p21310.1"/>
    </source>
</evidence>
<keyword evidence="3" id="KW-0808">Transferase</keyword>
<keyword evidence="5" id="KW-1133">Transmembrane helix</keyword>
<organism evidence="9 10">
    <name type="scientific">Musa acuminata subsp. malaccensis</name>
    <name type="common">Wild banana</name>
    <name type="synonym">Musa malaccensis</name>
    <dbReference type="NCBI Taxonomy" id="214687"/>
    <lineage>
        <taxon>Eukaryota</taxon>
        <taxon>Viridiplantae</taxon>
        <taxon>Streptophyta</taxon>
        <taxon>Embryophyta</taxon>
        <taxon>Tracheophyta</taxon>
        <taxon>Spermatophyta</taxon>
        <taxon>Magnoliopsida</taxon>
        <taxon>Liliopsida</taxon>
        <taxon>Zingiberales</taxon>
        <taxon>Musaceae</taxon>
        <taxon>Musa</taxon>
    </lineage>
</organism>
<protein>
    <submittedName>
        <fullName evidence="8">(wild Malaysian banana) hypothetical protein</fullName>
    </submittedName>
</protein>
<evidence type="ECO:0000256" key="5">
    <source>
        <dbReference type="ARBA" id="ARBA00022989"/>
    </source>
</evidence>
<dbReference type="EMBL" id="HG996473">
    <property type="protein sequence ID" value="CAG1857325.1"/>
    <property type="molecule type" value="Genomic_DNA"/>
</dbReference>
<keyword evidence="10" id="KW-1185">Reference proteome</keyword>
<evidence type="ECO:0000256" key="2">
    <source>
        <dbReference type="ARBA" id="ARBA00022676"/>
    </source>
</evidence>
<accession>A0A804JY52</accession>
<gene>
    <name evidence="8" type="ORF">GSMUA_33130.1</name>
</gene>
<evidence type="ECO:0000256" key="4">
    <source>
        <dbReference type="ARBA" id="ARBA00022692"/>
    </source>
</evidence>
<dbReference type="EnsemblPlants" id="Ma07_t21310.1">
    <property type="protein sequence ID" value="Ma07_p21310.1"/>
    <property type="gene ID" value="Ma07_g21310"/>
</dbReference>
<name>A0A804JY52_MUSAM</name>
<dbReference type="Proteomes" id="UP000012960">
    <property type="component" value="Unplaced"/>
</dbReference>
<keyword evidence="6" id="KW-0333">Golgi apparatus</keyword>
<comment type="subcellular location">
    <subcellularLocation>
        <location evidence="1">Golgi apparatus membrane</location>
    </subcellularLocation>
</comment>
<evidence type="ECO:0000313" key="10">
    <source>
        <dbReference type="Proteomes" id="UP000012960"/>
    </source>
</evidence>
<dbReference type="GO" id="GO:0016757">
    <property type="term" value="F:glycosyltransferase activity"/>
    <property type="evidence" value="ECO:0007669"/>
    <property type="project" value="UniProtKB-KW"/>
</dbReference>
<dbReference type="AlphaFoldDB" id="A0A804JY52"/>
<proteinExistence type="predicted"/>
<sequence>MVRTGYKAGNLKPAMSCHYVRIYEFVAIFDADFEANPDFLKLSIPHLKRNPELGLVQARWSFVNRDENLLTRLQYINLCFHFVVEQQVNGVFCNLFRFSGTAGVWRIKPLLKNYYEINSCDPFFFFCYLECIIYLSP</sequence>
<evidence type="ECO:0000256" key="6">
    <source>
        <dbReference type="ARBA" id="ARBA00023034"/>
    </source>
</evidence>
<dbReference type="Gramene" id="Ma07_t21310.1">
    <property type="protein sequence ID" value="Ma07_p21310.1"/>
    <property type="gene ID" value="Ma07_g21310"/>
</dbReference>
<keyword evidence="2" id="KW-0328">Glycosyltransferase</keyword>
<reference evidence="9" key="2">
    <citation type="submission" date="2021-05" db="UniProtKB">
        <authorList>
            <consortium name="EnsemblPlants"/>
        </authorList>
    </citation>
    <scope>IDENTIFICATION</scope>
    <source>
        <strain evidence="9">subsp. malaccensis</strain>
    </source>
</reference>
<dbReference type="PANTHER" id="PTHR32044">
    <property type="entry name" value="GLUCOMANNAN 4-BETA-MANNOSYLTRANSFERASE 9"/>
    <property type="match status" value="1"/>
</dbReference>
<dbReference type="Gene3D" id="3.90.550.10">
    <property type="entry name" value="Spore Coat Polysaccharide Biosynthesis Protein SpsA, Chain A"/>
    <property type="match status" value="1"/>
</dbReference>